<dbReference type="SUPFAM" id="SSF50891">
    <property type="entry name" value="Cyclophilin-like"/>
    <property type="match status" value="1"/>
</dbReference>
<feature type="region of interest" description="Disordered" evidence="1">
    <location>
        <begin position="24"/>
        <end position="62"/>
    </location>
</feature>
<evidence type="ECO:0000259" key="3">
    <source>
        <dbReference type="Pfam" id="PF18050"/>
    </source>
</evidence>
<comment type="caution">
    <text evidence="4">The sequence shown here is derived from an EMBL/GenBank/DDBJ whole genome shotgun (WGS) entry which is preliminary data.</text>
</comment>
<protein>
    <recommendedName>
        <fullName evidence="3">Cyclophilin-like domain-containing protein</fullName>
    </recommendedName>
</protein>
<dbReference type="Gene3D" id="2.40.100.20">
    <property type="match status" value="1"/>
</dbReference>
<sequence length="191" mass="20538">MKKFLYSIFVGMMILTLSACGTGDAGQSVESTPETLSETGTSSAVLEQSESSESLEVSSVDEVSSDIDIAEEPENTFRQISVQFGENTVVYELNDGTAADSLYEQLPLTIEVEDYSTNEKIFYPPQPLDTNNSPLAQSGAGTLAYYEPWGDIVFFYGDYNENPSLFELGQAVSGGDLVSGMSGTITIDIIG</sequence>
<feature type="chain" id="PRO_5046624650" description="Cyclophilin-like domain-containing protein" evidence="2">
    <location>
        <begin position="20"/>
        <end position="191"/>
    </location>
</feature>
<dbReference type="RefSeq" id="WP_237966863.1">
    <property type="nucleotide sequence ID" value="NZ_JAKNHQ010000011.1"/>
</dbReference>
<feature type="signal peptide" evidence="2">
    <location>
        <begin position="1"/>
        <end position="19"/>
    </location>
</feature>
<feature type="compositionally biased region" description="Polar residues" evidence="1">
    <location>
        <begin position="28"/>
        <end position="41"/>
    </location>
</feature>
<evidence type="ECO:0000313" key="4">
    <source>
        <dbReference type="EMBL" id="MCG4611083.1"/>
    </source>
</evidence>
<feature type="domain" description="Cyclophilin-like" evidence="3">
    <location>
        <begin position="82"/>
        <end position="188"/>
    </location>
</feature>
<dbReference type="Proteomes" id="UP001298681">
    <property type="component" value="Unassembled WGS sequence"/>
</dbReference>
<keyword evidence="5" id="KW-1185">Reference proteome</keyword>
<evidence type="ECO:0000256" key="2">
    <source>
        <dbReference type="SAM" id="SignalP"/>
    </source>
</evidence>
<organism evidence="4 5">
    <name type="scientific">Anaeromassilibacillus senegalensis</name>
    <dbReference type="NCBI Taxonomy" id="1673717"/>
    <lineage>
        <taxon>Bacteria</taxon>
        <taxon>Bacillati</taxon>
        <taxon>Bacillota</taxon>
        <taxon>Clostridia</taxon>
        <taxon>Eubacteriales</taxon>
        <taxon>Acutalibacteraceae</taxon>
        <taxon>Anaeromassilibacillus</taxon>
    </lineage>
</organism>
<dbReference type="InterPro" id="IPR041183">
    <property type="entry name" value="Cyclophilin-like"/>
</dbReference>
<dbReference type="EMBL" id="JAKNHQ010000011">
    <property type="protein sequence ID" value="MCG4611083.1"/>
    <property type="molecule type" value="Genomic_DNA"/>
</dbReference>
<evidence type="ECO:0000313" key="5">
    <source>
        <dbReference type="Proteomes" id="UP001298681"/>
    </source>
</evidence>
<dbReference type="Pfam" id="PF18050">
    <property type="entry name" value="Cyclophil_like2"/>
    <property type="match status" value="1"/>
</dbReference>
<gene>
    <name evidence="4" type="ORF">L0P57_09090</name>
</gene>
<feature type="compositionally biased region" description="Low complexity" evidence="1">
    <location>
        <begin position="42"/>
        <end position="62"/>
    </location>
</feature>
<name>A0ABS9MJU5_9FIRM</name>
<reference evidence="4 5" key="1">
    <citation type="submission" date="2022-01" db="EMBL/GenBank/DDBJ databases">
        <title>Collection of gut derived symbiotic bacterial strains cultured from healthy donors.</title>
        <authorList>
            <person name="Lin H."/>
            <person name="Kohout C."/>
            <person name="Waligurski E."/>
            <person name="Pamer E.G."/>
        </authorList>
    </citation>
    <scope>NUCLEOTIDE SEQUENCE [LARGE SCALE GENOMIC DNA]</scope>
    <source>
        <strain evidence="4 5">DFI.7.58</strain>
    </source>
</reference>
<accession>A0ABS9MJU5</accession>
<dbReference type="InterPro" id="IPR029000">
    <property type="entry name" value="Cyclophilin-like_dom_sf"/>
</dbReference>
<proteinExistence type="predicted"/>
<keyword evidence="2" id="KW-0732">Signal</keyword>
<dbReference type="PROSITE" id="PS51257">
    <property type="entry name" value="PROKAR_LIPOPROTEIN"/>
    <property type="match status" value="1"/>
</dbReference>
<evidence type="ECO:0000256" key="1">
    <source>
        <dbReference type="SAM" id="MobiDB-lite"/>
    </source>
</evidence>